<keyword evidence="4 8" id="KW-0812">Transmembrane</keyword>
<feature type="transmembrane region" description="Helical" evidence="8">
    <location>
        <begin position="207"/>
        <end position="225"/>
    </location>
</feature>
<feature type="transmembrane region" description="Helical" evidence="8">
    <location>
        <begin position="76"/>
        <end position="97"/>
    </location>
</feature>
<evidence type="ECO:0000313" key="14">
    <source>
        <dbReference type="Proteomes" id="UP001362999"/>
    </source>
</evidence>
<dbReference type="InterPro" id="IPR032880">
    <property type="entry name" value="CSC1/OSCA1-like_N"/>
</dbReference>
<feature type="domain" description="CSC1/OSCA1-like 7TM region" evidence="9">
    <location>
        <begin position="477"/>
        <end position="750"/>
    </location>
</feature>
<keyword evidence="13" id="KW-0808">Transferase</keyword>
<comment type="caution">
    <text evidence="13">The sequence shown here is derived from an EMBL/GenBank/DDBJ whole genome shotgun (WGS) entry which is preliminary data.</text>
</comment>
<dbReference type="Pfam" id="PF12621">
    <property type="entry name" value="PHM7_ext"/>
    <property type="match status" value="1"/>
</dbReference>
<feature type="domain" description="10TM putative phosphate transporter extracellular tail" evidence="10">
    <location>
        <begin position="866"/>
        <end position="930"/>
    </location>
</feature>
<evidence type="ECO:0000259" key="10">
    <source>
        <dbReference type="Pfam" id="PF12621"/>
    </source>
</evidence>
<evidence type="ECO:0000259" key="12">
    <source>
        <dbReference type="Pfam" id="PF14703"/>
    </source>
</evidence>
<dbReference type="AlphaFoldDB" id="A0AAW0CLV6"/>
<feature type="region of interest" description="Disordered" evidence="7">
    <location>
        <begin position="378"/>
        <end position="409"/>
    </location>
</feature>
<feature type="domain" description="CSC1/OSCA1-like N-terminal transmembrane" evidence="11">
    <location>
        <begin position="76"/>
        <end position="228"/>
    </location>
</feature>
<dbReference type="EMBL" id="JAWWNJ010000016">
    <property type="protein sequence ID" value="KAK7039501.1"/>
    <property type="molecule type" value="Genomic_DNA"/>
</dbReference>
<dbReference type="PANTHER" id="PTHR13018:SF143">
    <property type="entry name" value="CSC1_OSCA1-LIKE 7TM REGION DOMAIN-CONTAINING PROTEIN"/>
    <property type="match status" value="1"/>
</dbReference>
<keyword evidence="3" id="KW-0813">Transport</keyword>
<feature type="region of interest" description="Disordered" evidence="7">
    <location>
        <begin position="805"/>
        <end position="836"/>
    </location>
</feature>
<keyword evidence="13" id="KW-0418">Kinase</keyword>
<evidence type="ECO:0000259" key="9">
    <source>
        <dbReference type="Pfam" id="PF02714"/>
    </source>
</evidence>
<evidence type="ECO:0000256" key="7">
    <source>
        <dbReference type="SAM" id="MobiDB-lite"/>
    </source>
</evidence>
<dbReference type="InterPro" id="IPR045122">
    <property type="entry name" value="Csc1-like"/>
</dbReference>
<keyword evidence="14" id="KW-1185">Reference proteome</keyword>
<evidence type="ECO:0000259" key="11">
    <source>
        <dbReference type="Pfam" id="PF13967"/>
    </source>
</evidence>
<dbReference type="GO" id="GO:0016301">
    <property type="term" value="F:kinase activity"/>
    <property type="evidence" value="ECO:0007669"/>
    <property type="project" value="UniProtKB-KW"/>
</dbReference>
<feature type="transmembrane region" description="Helical" evidence="8">
    <location>
        <begin position="765"/>
        <end position="783"/>
    </location>
</feature>
<feature type="transmembrane region" description="Helical" evidence="8">
    <location>
        <begin position="523"/>
        <end position="547"/>
    </location>
</feature>
<gene>
    <name evidence="13" type="ORF">R3P38DRAFT_3349649</name>
</gene>
<feature type="compositionally biased region" description="Polar residues" evidence="7">
    <location>
        <begin position="805"/>
        <end position="822"/>
    </location>
</feature>
<feature type="transmembrane region" description="Helical" evidence="8">
    <location>
        <begin position="616"/>
        <end position="644"/>
    </location>
</feature>
<reference evidence="13 14" key="1">
    <citation type="journal article" date="2024" name="J Genomics">
        <title>Draft genome sequencing and assembly of Favolaschia claudopus CIRM-BRFM 2984 isolated from oak limbs.</title>
        <authorList>
            <person name="Navarro D."/>
            <person name="Drula E."/>
            <person name="Chaduli D."/>
            <person name="Cazenave R."/>
            <person name="Ahrendt S."/>
            <person name="Wang J."/>
            <person name="Lipzen A."/>
            <person name="Daum C."/>
            <person name="Barry K."/>
            <person name="Grigoriev I.V."/>
            <person name="Favel A."/>
            <person name="Rosso M.N."/>
            <person name="Martin F."/>
        </authorList>
    </citation>
    <scope>NUCLEOTIDE SEQUENCE [LARGE SCALE GENOMIC DNA]</scope>
    <source>
        <strain evidence="13 14">CIRM-BRFM 2984</strain>
    </source>
</reference>
<name>A0AAW0CLV6_9AGAR</name>
<comment type="similarity">
    <text evidence="2">Belongs to the CSC1 (TC 1.A.17) family.</text>
</comment>
<evidence type="ECO:0000256" key="5">
    <source>
        <dbReference type="ARBA" id="ARBA00022989"/>
    </source>
</evidence>
<evidence type="ECO:0000256" key="2">
    <source>
        <dbReference type="ARBA" id="ARBA00007779"/>
    </source>
</evidence>
<dbReference type="Pfam" id="PF02714">
    <property type="entry name" value="RSN1_7TM"/>
    <property type="match status" value="1"/>
</dbReference>
<feature type="region of interest" description="Disordered" evidence="7">
    <location>
        <begin position="325"/>
        <end position="344"/>
    </location>
</feature>
<evidence type="ECO:0000256" key="8">
    <source>
        <dbReference type="SAM" id="Phobius"/>
    </source>
</evidence>
<dbReference type="Proteomes" id="UP001362999">
    <property type="component" value="Unassembled WGS sequence"/>
</dbReference>
<dbReference type="Pfam" id="PF14703">
    <property type="entry name" value="PHM7_cyt"/>
    <property type="match status" value="1"/>
</dbReference>
<feature type="domain" description="CSC1/OSCA1-like cytosolic" evidence="12">
    <location>
        <begin position="252"/>
        <end position="380"/>
    </location>
</feature>
<evidence type="ECO:0000256" key="3">
    <source>
        <dbReference type="ARBA" id="ARBA00022448"/>
    </source>
</evidence>
<evidence type="ECO:0000256" key="1">
    <source>
        <dbReference type="ARBA" id="ARBA00004141"/>
    </source>
</evidence>
<protein>
    <submittedName>
        <fullName evidence="13">Kinase domain-containing protein</fullName>
    </submittedName>
</protein>
<evidence type="ECO:0000313" key="13">
    <source>
        <dbReference type="EMBL" id="KAK7039501.1"/>
    </source>
</evidence>
<feature type="transmembrane region" description="Helical" evidence="8">
    <location>
        <begin position="163"/>
        <end position="181"/>
    </location>
</feature>
<feature type="transmembrane region" description="Helical" evidence="8">
    <location>
        <begin position="665"/>
        <end position="685"/>
    </location>
</feature>
<dbReference type="PANTHER" id="PTHR13018">
    <property type="entry name" value="PROBABLE MEMBRANE PROTEIN DUF221-RELATED"/>
    <property type="match status" value="1"/>
</dbReference>
<comment type="subcellular location">
    <subcellularLocation>
        <location evidence="1">Membrane</location>
        <topology evidence="1">Multi-pass membrane protein</topology>
    </subcellularLocation>
</comment>
<keyword evidence="6 8" id="KW-0472">Membrane</keyword>
<evidence type="ECO:0000256" key="6">
    <source>
        <dbReference type="ARBA" id="ARBA00023136"/>
    </source>
</evidence>
<dbReference type="GO" id="GO:0005227">
    <property type="term" value="F:calcium-activated cation channel activity"/>
    <property type="evidence" value="ECO:0007669"/>
    <property type="project" value="InterPro"/>
</dbReference>
<keyword evidence="5 8" id="KW-1133">Transmembrane helix</keyword>
<feature type="transmembrane region" description="Helical" evidence="8">
    <location>
        <begin position="480"/>
        <end position="503"/>
    </location>
</feature>
<feature type="transmembrane region" description="Helical" evidence="8">
    <location>
        <begin position="568"/>
        <end position="596"/>
    </location>
</feature>
<dbReference type="Pfam" id="PF13967">
    <property type="entry name" value="RSN1_TM"/>
    <property type="match status" value="1"/>
</dbReference>
<feature type="transmembrane region" description="Helical" evidence="8">
    <location>
        <begin position="731"/>
        <end position="753"/>
    </location>
</feature>
<dbReference type="InterPro" id="IPR022257">
    <property type="entry name" value="PHM7_ext"/>
</dbReference>
<dbReference type="InterPro" id="IPR027815">
    <property type="entry name" value="CSC1/OSCA1-like_cyt"/>
</dbReference>
<feature type="compositionally biased region" description="Basic and acidic residues" evidence="7">
    <location>
        <begin position="823"/>
        <end position="836"/>
    </location>
</feature>
<organism evidence="13 14">
    <name type="scientific">Favolaschia claudopus</name>
    <dbReference type="NCBI Taxonomy" id="2862362"/>
    <lineage>
        <taxon>Eukaryota</taxon>
        <taxon>Fungi</taxon>
        <taxon>Dikarya</taxon>
        <taxon>Basidiomycota</taxon>
        <taxon>Agaricomycotina</taxon>
        <taxon>Agaricomycetes</taxon>
        <taxon>Agaricomycetidae</taxon>
        <taxon>Agaricales</taxon>
        <taxon>Marasmiineae</taxon>
        <taxon>Mycenaceae</taxon>
        <taxon>Favolaschia</taxon>
    </lineage>
</organism>
<accession>A0AAW0CLV6</accession>
<feature type="compositionally biased region" description="Basic and acidic residues" evidence="7">
    <location>
        <begin position="396"/>
        <end position="409"/>
    </location>
</feature>
<dbReference type="GO" id="GO:0005886">
    <property type="term" value="C:plasma membrane"/>
    <property type="evidence" value="ECO:0007669"/>
    <property type="project" value="TreeGrafter"/>
</dbReference>
<evidence type="ECO:0000256" key="4">
    <source>
        <dbReference type="ARBA" id="ARBA00022692"/>
    </source>
</evidence>
<sequence>MAPERENAKNVVIIRSEGNRRTVERRCLLAGTRWYKDVQDNARGRVDVFTFPSFLLHCTMSSVDSGQATTASTSTFITALVFNVIVFGAEIVIFTIIRPYFKAIYEPRTYVPVPSKRIRPLTGTSSIFTWPLAVFRADYKDVLRANGADAYFFVRFLRMMARIFFPMWTISWVTLLPITSIDTRVGTNTQLDLFIFGNIQPDKQVRYWAHLVFAWVFTFWIFYNIRREMTHFVTTRQQYLINPVHAKSVQANTMLVTGIPTKYLNPAALYELFKDMPGGVKRVWINRNMRNLPDIYDRRMAACGKLESAETKLLSIAAKAHLKAANGASKDPEGRGGVASVPQDQRPTHKLGFLGLLGEKVDSIDWARKEIALCNRELHDPSATPQDELDYPMGENHQEKASGKTGKEAEDVRTQGYPAVSSAFITFNKQIAAHMAENILLHHEPYRMAQKYTEVSPMDVIWKNLGLNPYEMKVRMLMSYAATAALIIFWSIPVAFVGLISNLHSLATTASWLNWIEDLPSPVIGILSGILPPVLLAVLMMLLPIVLRQFAIFEGIPKRSGVELSLMTRFFMFQVVHSFLIITISSGIVAALPELLKNPSSVPTLLAQKLPQASTFFLTYTILQGLSGTAGGFLQIVPLIVYYVKLFLLGSTPRAVYGIKYGARNVAWGTLFPGITLLVVIALVYSVISPIINGLACFTFFAFYQLYKYLFLYQFEQPPSSDTGGLFFPKAITHMFVGMYIQQICMAGLFFLARDQADKASSAPQGVLMIVLIAFTFLFQRLVSNSYGPLVHALPLSLADKTYSANMPPQSEPASPSNANGSETHEMSEAMPRKSDVKRVSSLHENEEYEGLTDRERVGNRAARVKSEEEYGFAHPAASRPQRVVWFPKDRLGLAEEEERGCVDMGVDCSVKDAEMNEKGKVDISGSPPDLVLVDERMDDMDEGCVCRTVKLHLEASAHLFCTEVCGKWTMTCHGRKLPFWAESVESPNLKSHE</sequence>
<proteinExistence type="inferred from homology"/>
<dbReference type="InterPro" id="IPR003864">
    <property type="entry name" value="CSC1/OSCA1-like_7TM"/>
</dbReference>